<dbReference type="InterPro" id="IPR011004">
    <property type="entry name" value="Trimer_LpxA-like_sf"/>
</dbReference>
<gene>
    <name evidence="3" type="primary">maa_2</name>
    <name evidence="3" type="ORF">RBATCC27255_01766</name>
</gene>
<dbReference type="GO" id="GO:0008925">
    <property type="term" value="F:maltose O-acetyltransferase activity"/>
    <property type="evidence" value="ECO:0007669"/>
    <property type="project" value="UniProtKB-EC"/>
</dbReference>
<dbReference type="SUPFAM" id="SSF51161">
    <property type="entry name" value="Trimeric LpxA-like enzymes"/>
    <property type="match status" value="1"/>
</dbReference>
<dbReference type="Proteomes" id="UP000233425">
    <property type="component" value="Unassembled WGS sequence"/>
</dbReference>
<dbReference type="EC" id="2.3.1.79" evidence="3"/>
<evidence type="ECO:0000256" key="2">
    <source>
        <dbReference type="ARBA" id="ARBA00022679"/>
    </source>
</evidence>
<keyword evidence="2 3" id="KW-0808">Transferase</keyword>
<evidence type="ECO:0000256" key="1">
    <source>
        <dbReference type="ARBA" id="ARBA00007274"/>
    </source>
</evidence>
<dbReference type="AlphaFoldDB" id="A0A2N0UIU9"/>
<protein>
    <submittedName>
        <fullName evidence="3">Maltose O-acetyltransferase</fullName>
        <ecNumber evidence="3">2.3.1.79</ecNumber>
    </submittedName>
</protein>
<dbReference type="InterPro" id="IPR051159">
    <property type="entry name" value="Hexapeptide_acetyltransf"/>
</dbReference>
<keyword evidence="4" id="KW-1185">Reference proteome</keyword>
<dbReference type="InterPro" id="IPR001451">
    <property type="entry name" value="Hexapep"/>
</dbReference>
<dbReference type="GO" id="GO:0005829">
    <property type="term" value="C:cytosol"/>
    <property type="evidence" value="ECO:0007669"/>
    <property type="project" value="TreeGrafter"/>
</dbReference>
<name>A0A2N0UIU9_9FIRM</name>
<proteinExistence type="inferred from homology"/>
<comment type="caution">
    <text evidence="3">The sequence shown here is derived from an EMBL/GenBank/DDBJ whole genome shotgun (WGS) entry which is preliminary data.</text>
</comment>
<evidence type="ECO:0000313" key="4">
    <source>
        <dbReference type="Proteomes" id="UP000233425"/>
    </source>
</evidence>
<dbReference type="EMBL" id="NNSR01000073">
    <property type="protein sequence ID" value="PKD26901.1"/>
    <property type="molecule type" value="Genomic_DNA"/>
</dbReference>
<keyword evidence="3" id="KW-0012">Acyltransferase</keyword>
<sequence length="161" mass="17995">MILLKIYWRTKAAIKKLCFKIMFGKRFSVGKNTTFRKNFGLYLEKGASIKIGNDCFFNRGCSVNCLESVEIGDHTIFGENVKIYDQNHKFRDRTKLIREQGYSTGRVKIGNNCWICTNAVILKGVEIGDNSVIGAGCVIHHDIPANSVVKSNGGITIESLD</sequence>
<dbReference type="Gene3D" id="2.160.10.10">
    <property type="entry name" value="Hexapeptide repeat proteins"/>
    <property type="match status" value="1"/>
</dbReference>
<accession>A0A2N0UIU9</accession>
<reference evidence="3" key="1">
    <citation type="journal article" date="2018" name="Environ. Microbiol.">
        <title>Sporulation capability and amylosome conservation among diverse human colonic and rumen isolates of the keystone starch-degrader Ruminococcus bromii.</title>
        <authorList>
            <person name="Mukhopadhya I."/>
            <person name="Morais S."/>
            <person name="Laverde-Gomez J."/>
            <person name="Sheridan P.O."/>
            <person name="Walker A.W."/>
            <person name="Kelly W."/>
            <person name="Klieve A.V."/>
            <person name="Ouwerkerk D."/>
            <person name="Duncan S.H."/>
            <person name="Louis P."/>
            <person name="Koropatkin N."/>
            <person name="Cockburn D."/>
            <person name="Kibler R."/>
            <person name="Cooper P.J."/>
            <person name="Sandoval C."/>
            <person name="Crost E."/>
            <person name="Juge N."/>
            <person name="Bayer E.A."/>
            <person name="Flint H.J."/>
        </authorList>
    </citation>
    <scope>NUCLEOTIDE SEQUENCE [LARGE SCALE GENOMIC DNA]</scope>
    <source>
        <strain evidence="3">ATCC 27255</strain>
    </source>
</reference>
<evidence type="ECO:0000313" key="3">
    <source>
        <dbReference type="EMBL" id="PKD26901.1"/>
    </source>
</evidence>
<dbReference type="CDD" id="cd04647">
    <property type="entry name" value="LbH_MAT_like"/>
    <property type="match status" value="1"/>
</dbReference>
<dbReference type="Pfam" id="PF00132">
    <property type="entry name" value="Hexapep"/>
    <property type="match status" value="1"/>
</dbReference>
<comment type="similarity">
    <text evidence="1">Belongs to the transferase hexapeptide repeat family.</text>
</comment>
<dbReference type="PANTHER" id="PTHR23416:SF23">
    <property type="entry name" value="ACETYLTRANSFERASE C18B11.09C-RELATED"/>
    <property type="match status" value="1"/>
</dbReference>
<dbReference type="PANTHER" id="PTHR23416">
    <property type="entry name" value="SIALIC ACID SYNTHASE-RELATED"/>
    <property type="match status" value="1"/>
</dbReference>
<organism evidence="3 4">
    <name type="scientific">Ruminococcus bromii</name>
    <dbReference type="NCBI Taxonomy" id="40518"/>
    <lineage>
        <taxon>Bacteria</taxon>
        <taxon>Bacillati</taxon>
        <taxon>Bacillota</taxon>
        <taxon>Clostridia</taxon>
        <taxon>Eubacteriales</taxon>
        <taxon>Oscillospiraceae</taxon>
        <taxon>Ruminococcus</taxon>
    </lineage>
</organism>